<proteinExistence type="predicted"/>
<evidence type="ECO:0000313" key="7">
    <source>
        <dbReference type="Proteomes" id="UP000769157"/>
    </source>
</evidence>
<evidence type="ECO:0000259" key="5">
    <source>
        <dbReference type="PROSITE" id="PS50110"/>
    </source>
</evidence>
<gene>
    <name evidence="6" type="ORF">OGAPHI_001415</name>
</gene>
<dbReference type="OrthoDB" id="21225at2759"/>
<name>A0A9P8PD70_9ASCO</name>
<sequence length="891" mass="97389">MNTFSYLKRNSLPPPEFGPSVSNPGFVPGFGQTPSPYITLTASSPNTHQNPQLPQPARTRIWVKRPGGNATTMFVGPGDLVDDVKSQIMLKFPTTLAQQFDPSELILKLEIPSQSSPVANSFNLQPHQPPREHTYQGSPLASQPSSLPPKTLMSRSSSTNLSNKVPKLRQTGSVAEMASLHTIPVSPIPIPASKSSLLNHPEPSIADRIPEPSSHKPSPLNQLRNQARPRTTTIVLEPDAFIMKIVDQYFPGGMKVEDSFIIDTPYPVAEKRPGPVQYRQTTDTTSFVQPSAAGSGSFNSEIAKDSANAPAFFNGPPTGRSNQARTPQDPVSPENSYTSKVAILGEQSLPPPRDITRFGKGSVHENGQSSSTVILFPRGTRNGSKSPSSQHSNNTGTPGRTPTFDEPASADTAEKSSEVSETTSASVKSLSSKKGPKKEDVASALKIKQQPKPGINKILTNINVLVIEDNLVNQKIMARHLKSCNVHFKIATNGEEGLEMWREGGFHLCFMDIQLPVISGIEVTEEIRRLERLNRIGNFANLAQANEPEELTASDRLDHNLFRSPIIIVALTASTSAADKQQALAAGCNDYLTKPVQLKWLRNKLTDGYTESTFQVDGEPFCSRAKAPGSARLKLSDFLETRECNNVSRSEYSGEEFPARYEFVPQHSKCSLLICFCRYVKSSNTSGFSYWASSDSTNKYARLCGVGGVEKKMSTSPRSSILCPDLISVNMYLKILNCDGTNGVMFHSANFLSSFTCLDVEYFQQQTQYLTTTSMNAPIKMVGIPFPGLVTYSDSTSFSIRMPYDIRNMRGLLNFCVPREFVRSFINSIVLDAVSSDELSRLSLIMVRSFSYSTTELSGLIGSFGNSMSTESSLLSFPSANSWIMSSGSSS</sequence>
<dbReference type="Pfam" id="PF00072">
    <property type="entry name" value="Response_reg"/>
    <property type="match status" value="1"/>
</dbReference>
<feature type="compositionally biased region" description="Polar residues" evidence="4">
    <location>
        <begin position="153"/>
        <end position="163"/>
    </location>
</feature>
<accession>A0A9P8PD70</accession>
<comment type="caution">
    <text evidence="6">The sequence shown here is derived from an EMBL/GenBank/DDBJ whole genome shotgun (WGS) entry which is preliminary data.</text>
</comment>
<dbReference type="GO" id="GO:0000156">
    <property type="term" value="F:phosphorelay response regulator activity"/>
    <property type="evidence" value="ECO:0007669"/>
    <property type="project" value="UniProtKB-ARBA"/>
</dbReference>
<feature type="region of interest" description="Disordered" evidence="4">
    <location>
        <begin position="1"/>
        <end position="20"/>
    </location>
</feature>
<dbReference type="PANTHER" id="PTHR43719">
    <property type="entry name" value="TWO-COMPONENT HISTIDINE KINASE"/>
    <property type="match status" value="1"/>
</dbReference>
<dbReference type="Gene3D" id="3.40.50.2300">
    <property type="match status" value="1"/>
</dbReference>
<evidence type="ECO:0000256" key="3">
    <source>
        <dbReference type="PROSITE-ProRule" id="PRU00169"/>
    </source>
</evidence>
<dbReference type="EMBL" id="JAEUBE010000137">
    <property type="protein sequence ID" value="KAH3669294.1"/>
    <property type="molecule type" value="Genomic_DNA"/>
</dbReference>
<feature type="domain" description="Response regulatory" evidence="5">
    <location>
        <begin position="463"/>
        <end position="609"/>
    </location>
</feature>
<organism evidence="6 7">
    <name type="scientific">Ogataea philodendri</name>
    <dbReference type="NCBI Taxonomy" id="1378263"/>
    <lineage>
        <taxon>Eukaryota</taxon>
        <taxon>Fungi</taxon>
        <taxon>Dikarya</taxon>
        <taxon>Ascomycota</taxon>
        <taxon>Saccharomycotina</taxon>
        <taxon>Pichiomycetes</taxon>
        <taxon>Pichiales</taxon>
        <taxon>Pichiaceae</taxon>
        <taxon>Ogataea</taxon>
    </lineage>
</organism>
<dbReference type="CDD" id="cd17546">
    <property type="entry name" value="REC_hyHK_CKI1_RcsC-like"/>
    <property type="match status" value="1"/>
</dbReference>
<keyword evidence="1 3" id="KW-0597">Phosphoprotein</keyword>
<dbReference type="FunFam" id="3.40.50.2300:FF:000146">
    <property type="entry name" value="Putative two-component response regulator SSK1p"/>
    <property type="match status" value="1"/>
</dbReference>
<dbReference type="GO" id="GO:0036180">
    <property type="term" value="P:filamentous growth of a population of unicellular organisms in response to biotic stimulus"/>
    <property type="evidence" value="ECO:0007669"/>
    <property type="project" value="UniProtKB-ARBA"/>
</dbReference>
<evidence type="ECO:0000313" key="6">
    <source>
        <dbReference type="EMBL" id="KAH3669294.1"/>
    </source>
</evidence>
<feature type="region of interest" description="Disordered" evidence="4">
    <location>
        <begin position="118"/>
        <end position="166"/>
    </location>
</feature>
<dbReference type="InterPro" id="IPR001789">
    <property type="entry name" value="Sig_transdc_resp-reg_receiver"/>
</dbReference>
<protein>
    <recommendedName>
        <fullName evidence="5">Response regulatory domain-containing protein</fullName>
    </recommendedName>
</protein>
<dbReference type="GO" id="GO:0006950">
    <property type="term" value="P:response to stress"/>
    <property type="evidence" value="ECO:0007669"/>
    <property type="project" value="UniProtKB-ARBA"/>
</dbReference>
<reference evidence="6" key="1">
    <citation type="journal article" date="2021" name="Open Biol.">
        <title>Shared evolutionary footprints suggest mitochondrial oxidative damage underlies multiple complex I losses in fungi.</title>
        <authorList>
            <person name="Schikora-Tamarit M.A."/>
            <person name="Marcet-Houben M."/>
            <person name="Nosek J."/>
            <person name="Gabaldon T."/>
        </authorList>
    </citation>
    <scope>NUCLEOTIDE SEQUENCE</scope>
    <source>
        <strain evidence="6">CBS6075</strain>
    </source>
</reference>
<feature type="compositionally biased region" description="Low complexity" evidence="4">
    <location>
        <begin position="419"/>
        <end position="429"/>
    </location>
</feature>
<dbReference type="AlphaFoldDB" id="A0A9P8PD70"/>
<feature type="compositionally biased region" description="Low complexity" evidence="4">
    <location>
        <begin position="138"/>
        <end position="149"/>
    </location>
</feature>
<dbReference type="Proteomes" id="UP000769157">
    <property type="component" value="Unassembled WGS sequence"/>
</dbReference>
<feature type="region of interest" description="Disordered" evidence="4">
    <location>
        <begin position="271"/>
        <end position="435"/>
    </location>
</feature>
<evidence type="ECO:0000256" key="1">
    <source>
        <dbReference type="ARBA" id="ARBA00022553"/>
    </source>
</evidence>
<dbReference type="SMART" id="SM00448">
    <property type="entry name" value="REC"/>
    <property type="match status" value="1"/>
</dbReference>
<reference evidence="6" key="2">
    <citation type="submission" date="2021-01" db="EMBL/GenBank/DDBJ databases">
        <authorList>
            <person name="Schikora-Tamarit M.A."/>
        </authorList>
    </citation>
    <scope>NUCLEOTIDE SEQUENCE</scope>
    <source>
        <strain evidence="6">CBS6075</strain>
    </source>
</reference>
<dbReference type="InterPro" id="IPR011006">
    <property type="entry name" value="CheY-like_superfamily"/>
</dbReference>
<feature type="compositionally biased region" description="Polar residues" evidence="4">
    <location>
        <begin position="381"/>
        <end position="400"/>
    </location>
</feature>
<dbReference type="SUPFAM" id="SSF52172">
    <property type="entry name" value="CheY-like"/>
    <property type="match status" value="1"/>
</dbReference>
<dbReference type="PANTHER" id="PTHR43719:SF28">
    <property type="entry name" value="PEROXIDE STRESS-ACTIVATED HISTIDINE KINASE MAK1-RELATED"/>
    <property type="match status" value="1"/>
</dbReference>
<evidence type="ECO:0000256" key="2">
    <source>
        <dbReference type="ARBA" id="ARBA00023012"/>
    </source>
</evidence>
<dbReference type="InterPro" id="IPR050956">
    <property type="entry name" value="2C_system_His_kinase"/>
</dbReference>
<dbReference type="PROSITE" id="PS50110">
    <property type="entry name" value="RESPONSE_REGULATORY"/>
    <property type="match status" value="1"/>
</dbReference>
<feature type="compositionally biased region" description="Polar residues" evidence="4">
    <location>
        <begin position="215"/>
        <end position="224"/>
    </location>
</feature>
<feature type="modified residue" description="4-aspartylphosphate" evidence="3">
    <location>
        <position position="512"/>
    </location>
</feature>
<feature type="compositionally biased region" description="Polar residues" evidence="4">
    <location>
        <begin position="278"/>
        <end position="300"/>
    </location>
</feature>
<keyword evidence="2" id="KW-0902">Two-component regulatory system</keyword>
<feature type="region of interest" description="Disordered" evidence="4">
    <location>
        <begin position="194"/>
        <end position="224"/>
    </location>
</feature>
<dbReference type="GO" id="GO:1900445">
    <property type="term" value="P:positive regulation of filamentous growth of a population of unicellular organisms in response to biotic stimulus"/>
    <property type="evidence" value="ECO:0007669"/>
    <property type="project" value="UniProtKB-ARBA"/>
</dbReference>
<dbReference type="GeneID" id="70233383"/>
<keyword evidence="7" id="KW-1185">Reference proteome</keyword>
<dbReference type="RefSeq" id="XP_046063557.1">
    <property type="nucleotide sequence ID" value="XM_046202174.1"/>
</dbReference>
<evidence type="ECO:0000256" key="4">
    <source>
        <dbReference type="SAM" id="MobiDB-lite"/>
    </source>
</evidence>